<dbReference type="Pfam" id="PF01978">
    <property type="entry name" value="TrmB"/>
    <property type="match status" value="1"/>
</dbReference>
<keyword evidence="5" id="KW-1185">Reference proteome</keyword>
<evidence type="ECO:0000256" key="2">
    <source>
        <dbReference type="SAM" id="MobiDB-lite"/>
    </source>
</evidence>
<feature type="coiled-coil region" evidence="1">
    <location>
        <begin position="109"/>
        <end position="152"/>
    </location>
</feature>
<dbReference type="OrthoDB" id="1493540at2"/>
<dbReference type="PANTHER" id="PTHR34293:SF1">
    <property type="entry name" value="HTH-TYPE TRANSCRIPTIONAL REGULATOR TRMBL2"/>
    <property type="match status" value="1"/>
</dbReference>
<feature type="domain" description="Transcription regulator TrmB N-terminal" evidence="3">
    <location>
        <begin position="8"/>
        <end position="74"/>
    </location>
</feature>
<dbReference type="PANTHER" id="PTHR34293">
    <property type="entry name" value="HTH-TYPE TRANSCRIPTIONAL REGULATOR TRMBL2"/>
    <property type="match status" value="1"/>
</dbReference>
<dbReference type="Gene3D" id="1.10.10.10">
    <property type="entry name" value="Winged helix-like DNA-binding domain superfamily/Winged helix DNA-binding domain"/>
    <property type="match status" value="1"/>
</dbReference>
<dbReference type="STRING" id="1236976.JCM16418_3665"/>
<proteinExistence type="predicted"/>
<dbReference type="eggNOG" id="COG1378">
    <property type="taxonomic scope" value="Bacteria"/>
</dbReference>
<dbReference type="InterPro" id="IPR036390">
    <property type="entry name" value="WH_DNA-bd_sf"/>
</dbReference>
<name>W7YLP8_9BACL</name>
<feature type="region of interest" description="Disordered" evidence="2">
    <location>
        <begin position="267"/>
        <end position="293"/>
    </location>
</feature>
<reference evidence="4 5" key="1">
    <citation type="journal article" date="2014" name="Genome Announc.">
        <title>Draft Genome Sequence of Paenibacillus pini JCM 16418T, Isolated from the Rhizosphere of Pine Tree.</title>
        <authorList>
            <person name="Yuki M."/>
            <person name="Oshima K."/>
            <person name="Suda W."/>
            <person name="Oshida Y."/>
            <person name="Kitamura K."/>
            <person name="Iida Y."/>
            <person name="Hattori M."/>
            <person name="Ohkuma M."/>
        </authorList>
    </citation>
    <scope>NUCLEOTIDE SEQUENCE [LARGE SCALE GENOMIC DNA]</scope>
    <source>
        <strain evidence="4 5">JCM 16418</strain>
    </source>
</reference>
<protein>
    <submittedName>
        <fullName evidence="4">Transcriptional regulator</fullName>
    </submittedName>
</protein>
<dbReference type="CDD" id="cd09124">
    <property type="entry name" value="PLDc_like_TrmB_middle"/>
    <property type="match status" value="1"/>
</dbReference>
<dbReference type="SUPFAM" id="SSF46785">
    <property type="entry name" value="Winged helix' DNA-binding domain"/>
    <property type="match status" value="1"/>
</dbReference>
<dbReference type="InterPro" id="IPR002831">
    <property type="entry name" value="Tscrpt_reg_TrmB_N"/>
</dbReference>
<organism evidence="4 5">
    <name type="scientific">Paenibacillus pini JCM 16418</name>
    <dbReference type="NCBI Taxonomy" id="1236976"/>
    <lineage>
        <taxon>Bacteria</taxon>
        <taxon>Bacillati</taxon>
        <taxon>Bacillota</taxon>
        <taxon>Bacilli</taxon>
        <taxon>Bacillales</taxon>
        <taxon>Paenibacillaceae</taxon>
        <taxon>Paenibacillus</taxon>
    </lineage>
</organism>
<dbReference type="Proteomes" id="UP000019364">
    <property type="component" value="Unassembled WGS sequence"/>
</dbReference>
<dbReference type="RefSeq" id="WP_036651096.1">
    <property type="nucleotide sequence ID" value="NZ_BAVZ01000012.1"/>
</dbReference>
<keyword evidence="1" id="KW-0175">Coiled coil</keyword>
<dbReference type="EMBL" id="BAVZ01000012">
    <property type="protein sequence ID" value="GAF09522.1"/>
    <property type="molecule type" value="Genomic_DNA"/>
</dbReference>
<dbReference type="InterPro" id="IPR051797">
    <property type="entry name" value="TrmB-like"/>
</dbReference>
<evidence type="ECO:0000313" key="4">
    <source>
        <dbReference type="EMBL" id="GAF09522.1"/>
    </source>
</evidence>
<evidence type="ECO:0000256" key="1">
    <source>
        <dbReference type="SAM" id="Coils"/>
    </source>
</evidence>
<sequence length="293" mass="33542">MEQLLQHLQNLGFTEMESKIMVELAGKGASSGYEVAKGLGVSRSNVYATLQRLSQQGFLQRSEGEPVRYSMLKPDELTRMISGQMQESLHFVESQMPRVEPHQLPFYNVEGDRNVLEALSRELARASEEIVVDVWREEASLLRNELEQAEAKGVKLLWSCIGNDDAMSRLMAWPTWGTEADANRGRKFSFVIDRRWCMLGMRGEGNTTQALVTEHPVMVELLLHHFTQEMVLYELEQDMGDELSERYGPHYEHIYRKYVSSDEIEIDGETQKETEQESNSDAISRVNEDSSLT</sequence>
<evidence type="ECO:0000259" key="3">
    <source>
        <dbReference type="Pfam" id="PF01978"/>
    </source>
</evidence>
<accession>W7YLP8</accession>
<dbReference type="InterPro" id="IPR036388">
    <property type="entry name" value="WH-like_DNA-bd_sf"/>
</dbReference>
<evidence type="ECO:0000313" key="5">
    <source>
        <dbReference type="Proteomes" id="UP000019364"/>
    </source>
</evidence>
<comment type="caution">
    <text evidence="4">The sequence shown here is derived from an EMBL/GenBank/DDBJ whole genome shotgun (WGS) entry which is preliminary data.</text>
</comment>
<dbReference type="AlphaFoldDB" id="W7YLP8"/>
<gene>
    <name evidence="4" type="ORF">JCM16418_3665</name>
</gene>